<dbReference type="EMBL" id="CM056741">
    <property type="protein sequence ID" value="KAJ8687046.1"/>
    <property type="molecule type" value="Genomic_DNA"/>
</dbReference>
<reference evidence="1" key="1">
    <citation type="submission" date="2023-04" db="EMBL/GenBank/DDBJ databases">
        <title>A chromosome-level genome assembly of the parasitoid wasp Eretmocerus hayati.</title>
        <authorList>
            <person name="Zhong Y."/>
            <person name="Liu S."/>
            <person name="Liu Y."/>
        </authorList>
    </citation>
    <scope>NUCLEOTIDE SEQUENCE</scope>
    <source>
        <strain evidence="1">ZJU_SS_LIU_2023</strain>
    </source>
</reference>
<proteinExistence type="predicted"/>
<evidence type="ECO:0000313" key="1">
    <source>
        <dbReference type="EMBL" id="KAJ8687046.1"/>
    </source>
</evidence>
<accession>A0ACC2PVT5</accession>
<protein>
    <submittedName>
        <fullName evidence="1">Uncharacterized protein</fullName>
    </submittedName>
</protein>
<gene>
    <name evidence="1" type="ORF">QAD02_022840</name>
</gene>
<name>A0ACC2PVT5_9HYME</name>
<keyword evidence="2" id="KW-1185">Reference proteome</keyword>
<evidence type="ECO:0000313" key="2">
    <source>
        <dbReference type="Proteomes" id="UP001239111"/>
    </source>
</evidence>
<dbReference type="Proteomes" id="UP001239111">
    <property type="component" value="Chromosome 1"/>
</dbReference>
<sequence length="285" mass="32170">MKNLHPGIVLLAAILIVVAVEGQLRTVHEWNYIDYVWPSESVRSKAIKDGAYNLTQIIPMDVDVAPDGRVFISMYNLGGVPARLGYVTKYAGSSGPLIQPYPNWGWTNDTNCNSIIEVIRIAIDECNRLWVLDTGSVNDQMRCDSKLLAFDLSTDELIEKVIIPRNISTNLRTNQSLLANVIVETSVENCEDRTEIVAQDSERLQYADGIKVIPPGTFNSEEELWVITNRYMRTFIKGRLNQTEINFRILKSSVRSLIAGTKCEIPFDISYSIPPRHPTLKWLLA</sequence>
<comment type="caution">
    <text evidence="1">The sequence shown here is derived from an EMBL/GenBank/DDBJ whole genome shotgun (WGS) entry which is preliminary data.</text>
</comment>
<organism evidence="1 2">
    <name type="scientific">Eretmocerus hayati</name>
    <dbReference type="NCBI Taxonomy" id="131215"/>
    <lineage>
        <taxon>Eukaryota</taxon>
        <taxon>Metazoa</taxon>
        <taxon>Ecdysozoa</taxon>
        <taxon>Arthropoda</taxon>
        <taxon>Hexapoda</taxon>
        <taxon>Insecta</taxon>
        <taxon>Pterygota</taxon>
        <taxon>Neoptera</taxon>
        <taxon>Endopterygota</taxon>
        <taxon>Hymenoptera</taxon>
        <taxon>Apocrita</taxon>
        <taxon>Proctotrupomorpha</taxon>
        <taxon>Chalcidoidea</taxon>
        <taxon>Aphelinidae</taxon>
        <taxon>Aphelininae</taxon>
        <taxon>Eretmocerus</taxon>
    </lineage>
</organism>